<organism evidence="2 3">
    <name type="scientific">Oculimacula yallundae</name>
    <dbReference type="NCBI Taxonomy" id="86028"/>
    <lineage>
        <taxon>Eukaryota</taxon>
        <taxon>Fungi</taxon>
        <taxon>Dikarya</taxon>
        <taxon>Ascomycota</taxon>
        <taxon>Pezizomycotina</taxon>
        <taxon>Leotiomycetes</taxon>
        <taxon>Helotiales</taxon>
        <taxon>Ploettnerulaceae</taxon>
        <taxon>Oculimacula</taxon>
    </lineage>
</organism>
<feature type="region of interest" description="Disordered" evidence="1">
    <location>
        <begin position="531"/>
        <end position="584"/>
    </location>
</feature>
<protein>
    <recommendedName>
        <fullName evidence="4">Amidoligase enzyme-domain-containing protein</fullName>
    </recommendedName>
</protein>
<sequence>MKVFQSTVALTAEVLEHFLVYREAFTCHELYLFSHKFAIRKADNRTNMSSTYDSEPLDPSTTLSTNNLTYGVELEFVFAFHEDLIRFPRDANYTTVKCLPYSTRQLEKFSRVNCIFAPNKVYNSWGVESSVFNSSAGKPLNPWKTEPLQIVADILQTTIPSFAGLYASEHLSVLDTLDNNAKKQMNWDNRKQWKITKDHSVCGVGSQNLQKWLLGKEIQVDKWDSLGVELISPVLDSNTPNDIDRIGKIVDALRKSASKTGAFITNQCGLHVHVQGPDASQFQRELHMSEDDAERHKARVWAKFALLLLVYEDEIARLHPPCRRPGHPNAEYQFQSNRLGFMKEDFANIFPNRLVGPEIPTSIQDCIRVDCSTRAISQKATIPDLRHGLSEYLDADTVALMNWPKTARTGGTQKPYRGLGDKDRQVNMTYLMRTPNLPQTIEFRQAKGSLNGQDISRWVEFCIGLVRLAHLYAADPVRFRVRNWRDVRLPDGSFESNRVDVFDLMRDMNLSSEAIAYWEMKVATYRGYRNDDEHDRLDDEVPQPERRDGPGDGSDGPSIPSKRPREGDEVERIEEDRKKEQRLDQGTAALVSSFLASMAGPVAPTPLIVPTPRIVFSPPAIQGHYNSRQENPFDDKKYYCPDEPLVFDVTSWRVLDFDSDKWMRMKTDQLVTVPSGNDRQGVCPCNALVQAMDAQYPDSEFAQTEAYALLPFMDEVFGGRAINITDDQFVQVLRKWTNGRFNLVHITPDDHHQTAKRTGTFAWQETWGYNLYVRHRPARDGRRDHWESLRKATEEERAENVRRSRAGISRGPDFI</sequence>
<dbReference type="Pfam" id="PF12224">
    <property type="entry name" value="Amidoligase_2"/>
    <property type="match status" value="1"/>
</dbReference>
<dbReference type="PANTHER" id="PTHR36847:SF1">
    <property type="entry name" value="AMIDOLIGASE ENZYME"/>
    <property type="match status" value="1"/>
</dbReference>
<feature type="compositionally biased region" description="Basic and acidic residues" evidence="1">
    <location>
        <begin position="574"/>
        <end position="583"/>
    </location>
</feature>
<dbReference type="Proteomes" id="UP001595075">
    <property type="component" value="Unassembled WGS sequence"/>
</dbReference>
<accession>A0ABR4CKI5</accession>
<evidence type="ECO:0000256" key="1">
    <source>
        <dbReference type="SAM" id="MobiDB-lite"/>
    </source>
</evidence>
<gene>
    <name evidence="2" type="ORF">VTL71DRAFT_13460</name>
</gene>
<proteinExistence type="predicted"/>
<dbReference type="EMBL" id="JAZHXI010000006">
    <property type="protein sequence ID" value="KAL2070434.1"/>
    <property type="molecule type" value="Genomic_DNA"/>
</dbReference>
<evidence type="ECO:0000313" key="2">
    <source>
        <dbReference type="EMBL" id="KAL2070434.1"/>
    </source>
</evidence>
<keyword evidence="3" id="KW-1185">Reference proteome</keyword>
<comment type="caution">
    <text evidence="2">The sequence shown here is derived from an EMBL/GenBank/DDBJ whole genome shotgun (WGS) entry which is preliminary data.</text>
</comment>
<dbReference type="InterPro" id="IPR022025">
    <property type="entry name" value="Amidoligase_2"/>
</dbReference>
<feature type="compositionally biased region" description="Basic and acidic residues" evidence="1">
    <location>
        <begin position="531"/>
        <end position="550"/>
    </location>
</feature>
<evidence type="ECO:0000313" key="3">
    <source>
        <dbReference type="Proteomes" id="UP001595075"/>
    </source>
</evidence>
<reference evidence="2 3" key="1">
    <citation type="journal article" date="2024" name="Commun. Biol.">
        <title>Comparative genomic analysis of thermophilic fungi reveals convergent evolutionary adaptations and gene losses.</title>
        <authorList>
            <person name="Steindorff A.S."/>
            <person name="Aguilar-Pontes M.V."/>
            <person name="Robinson A.J."/>
            <person name="Andreopoulos B."/>
            <person name="LaButti K."/>
            <person name="Kuo A."/>
            <person name="Mondo S."/>
            <person name="Riley R."/>
            <person name="Otillar R."/>
            <person name="Haridas S."/>
            <person name="Lipzen A."/>
            <person name="Grimwood J."/>
            <person name="Schmutz J."/>
            <person name="Clum A."/>
            <person name="Reid I.D."/>
            <person name="Moisan M.C."/>
            <person name="Butler G."/>
            <person name="Nguyen T.T.M."/>
            <person name="Dewar K."/>
            <person name="Conant G."/>
            <person name="Drula E."/>
            <person name="Henrissat B."/>
            <person name="Hansel C."/>
            <person name="Singer S."/>
            <person name="Hutchinson M.I."/>
            <person name="de Vries R.P."/>
            <person name="Natvig D.O."/>
            <person name="Powell A.J."/>
            <person name="Tsang A."/>
            <person name="Grigoriev I.V."/>
        </authorList>
    </citation>
    <scope>NUCLEOTIDE SEQUENCE [LARGE SCALE GENOMIC DNA]</scope>
    <source>
        <strain evidence="2 3">CBS 494.80</strain>
    </source>
</reference>
<evidence type="ECO:0008006" key="4">
    <source>
        <dbReference type="Google" id="ProtNLM"/>
    </source>
</evidence>
<name>A0ABR4CKI5_9HELO</name>
<dbReference type="PANTHER" id="PTHR36847">
    <property type="entry name" value="AMIDOLIGASE ENZYME"/>
    <property type="match status" value="1"/>
</dbReference>